<comment type="caution">
    <text evidence="4">The sequence shown here is derived from an EMBL/GenBank/DDBJ whole genome shotgun (WGS) entry which is preliminary data.</text>
</comment>
<sequence>MPDWAWRPLRAVLARGFVWRTVVGSYPEVVRERLGYSWSATDERHHRPLGLAFRFVPHDRRYHPRRVRAAAGDPGPHPPAAVRAGQSDALLTAGGPVKLGYHIGYWQSGPPQGALESILAAEELGFDSVWTAEAYGSDAFTPLAWWGASTSRIKLGTNIVQMSARTPAAVAMSALTLDHLSGGRFVLGLGVSGPQVVEGWYGQPYPKPLARTREYVDIVRQVIARKEPVTSEGPFYPLPLKGGTGLGKPLKSTVHPLREEIPVYLAAEGPKNVALAAEIGDGWLPLFFSPKADGFYRAALEEGFARPGARHTAADFEVVASVPVIVHDDVEQAAGFMKPSLALYIGGMGAKEVNFHHDVFARLGYADVADEVQELYLAGRKAEAAQAIPTSLVEDTALIGPPDKIREELARWEDTVITTLLLRGDANTLRAVAPILS</sequence>
<feature type="domain" description="Luciferase-like" evidence="2">
    <location>
        <begin position="109"/>
        <end position="418"/>
    </location>
</feature>
<name>A0A8H9IZG6_9PSEU</name>
<evidence type="ECO:0000313" key="5">
    <source>
        <dbReference type="Proteomes" id="UP000658656"/>
    </source>
</evidence>
<keyword evidence="5" id="KW-1185">Reference proteome</keyword>
<dbReference type="SUPFAM" id="SSF51679">
    <property type="entry name" value="Bacterial luciferase-like"/>
    <property type="match status" value="1"/>
</dbReference>
<evidence type="ECO:0000259" key="3">
    <source>
        <dbReference type="Pfam" id="PF09995"/>
    </source>
</evidence>
<dbReference type="InterPro" id="IPR036661">
    <property type="entry name" value="Luciferase-like_sf"/>
</dbReference>
<evidence type="ECO:0000259" key="2">
    <source>
        <dbReference type="Pfam" id="PF00296"/>
    </source>
</evidence>
<organism evidence="4 5">
    <name type="scientific">Amycolatopsis bartoniae</name>
    <dbReference type="NCBI Taxonomy" id="941986"/>
    <lineage>
        <taxon>Bacteria</taxon>
        <taxon>Bacillati</taxon>
        <taxon>Actinomycetota</taxon>
        <taxon>Actinomycetes</taxon>
        <taxon>Pseudonocardiales</taxon>
        <taxon>Pseudonocardiaceae</taxon>
        <taxon>Amycolatopsis</taxon>
    </lineage>
</organism>
<dbReference type="EMBL" id="BNAV01000003">
    <property type="protein sequence ID" value="GHF51005.1"/>
    <property type="molecule type" value="Genomic_DNA"/>
</dbReference>
<feature type="domain" description="ER-bound oxygenase mpaB/mpaB'/Rubber oxygenase catalytic" evidence="3">
    <location>
        <begin position="1"/>
        <end position="54"/>
    </location>
</feature>
<dbReference type="AlphaFoldDB" id="A0A8H9IZG6"/>
<dbReference type="Proteomes" id="UP000658656">
    <property type="component" value="Unassembled WGS sequence"/>
</dbReference>
<reference evidence="4" key="1">
    <citation type="journal article" date="2014" name="Int. J. Syst. Evol. Microbiol.">
        <title>Complete genome sequence of Corynebacterium casei LMG S-19264T (=DSM 44701T), isolated from a smear-ripened cheese.</title>
        <authorList>
            <consortium name="US DOE Joint Genome Institute (JGI-PGF)"/>
            <person name="Walter F."/>
            <person name="Albersmeier A."/>
            <person name="Kalinowski J."/>
            <person name="Ruckert C."/>
        </authorList>
    </citation>
    <scope>NUCLEOTIDE SEQUENCE</scope>
    <source>
        <strain evidence="4">CGMCC 4.7679</strain>
    </source>
</reference>
<dbReference type="InterPro" id="IPR019951">
    <property type="entry name" value="F420_OxRdatse_Rv3520c_pred"/>
</dbReference>
<evidence type="ECO:0000313" key="4">
    <source>
        <dbReference type="EMBL" id="GHF51005.1"/>
    </source>
</evidence>
<dbReference type="GO" id="GO:0016705">
    <property type="term" value="F:oxidoreductase activity, acting on paired donors, with incorporation or reduction of molecular oxygen"/>
    <property type="evidence" value="ECO:0007669"/>
    <property type="project" value="InterPro"/>
</dbReference>
<dbReference type="NCBIfam" id="TIGR03559">
    <property type="entry name" value="F420_Rv3520c"/>
    <property type="match status" value="1"/>
</dbReference>
<dbReference type="PANTHER" id="PTHR43244:SF1">
    <property type="entry name" value="5,10-METHYLENETETRAHYDROMETHANOPTERIN REDUCTASE"/>
    <property type="match status" value="1"/>
</dbReference>
<proteinExistence type="predicted"/>
<reference evidence="4" key="2">
    <citation type="submission" date="2020-09" db="EMBL/GenBank/DDBJ databases">
        <authorList>
            <person name="Sun Q."/>
            <person name="Zhou Y."/>
        </authorList>
    </citation>
    <scope>NUCLEOTIDE SEQUENCE</scope>
    <source>
        <strain evidence="4">CGMCC 4.7679</strain>
    </source>
</reference>
<dbReference type="Gene3D" id="3.20.20.30">
    <property type="entry name" value="Luciferase-like domain"/>
    <property type="match status" value="1"/>
</dbReference>
<dbReference type="Pfam" id="PF00296">
    <property type="entry name" value="Bac_luciferase"/>
    <property type="match status" value="1"/>
</dbReference>
<dbReference type="Pfam" id="PF09995">
    <property type="entry name" value="MPAB_Lcp_cat"/>
    <property type="match status" value="1"/>
</dbReference>
<accession>A0A8H9IZG6</accession>
<keyword evidence="1" id="KW-0560">Oxidoreductase</keyword>
<dbReference type="PANTHER" id="PTHR43244">
    <property type="match status" value="1"/>
</dbReference>
<dbReference type="InterPro" id="IPR011251">
    <property type="entry name" value="Luciferase-like_dom"/>
</dbReference>
<dbReference type="InterPro" id="IPR018713">
    <property type="entry name" value="MPAB/Lcp_cat_dom"/>
</dbReference>
<protein>
    <submittedName>
        <fullName evidence="4">LLM class F420-dependent oxidoreductase</fullName>
    </submittedName>
</protein>
<gene>
    <name evidence="4" type="ORF">GCM10017566_25160</name>
</gene>
<evidence type="ECO:0000256" key="1">
    <source>
        <dbReference type="ARBA" id="ARBA00023002"/>
    </source>
</evidence>
<dbReference type="CDD" id="cd01097">
    <property type="entry name" value="Tetrahydromethanopterin_reductase"/>
    <property type="match status" value="1"/>
</dbReference>
<dbReference type="InterPro" id="IPR050564">
    <property type="entry name" value="F420-G6PD/mer"/>
</dbReference>